<evidence type="ECO:0000313" key="2">
    <source>
        <dbReference type="EMBL" id="PLW85200.1"/>
    </source>
</evidence>
<evidence type="ECO:0000256" key="1">
    <source>
        <dbReference type="SAM" id="SignalP"/>
    </source>
</evidence>
<accession>A0AAP8SM48</accession>
<dbReference type="EMBL" id="PKUR01000004">
    <property type="protein sequence ID" value="PLW85200.1"/>
    <property type="molecule type" value="Genomic_DNA"/>
</dbReference>
<name>A0AAP8SM48_9GAMM</name>
<reference evidence="2 3" key="1">
    <citation type="submission" date="2018-01" db="EMBL/GenBank/DDBJ databases">
        <title>The draft genome sequence of Halioglobus japonicus S1-36.</title>
        <authorList>
            <person name="Du Z.-J."/>
            <person name="Shi M.-J."/>
        </authorList>
    </citation>
    <scope>NUCLEOTIDE SEQUENCE [LARGE SCALE GENOMIC DNA]</scope>
    <source>
        <strain evidence="2 3">S1-36</strain>
    </source>
</reference>
<dbReference type="Proteomes" id="UP000235162">
    <property type="component" value="Unassembled WGS sequence"/>
</dbReference>
<dbReference type="Pfam" id="PF06934">
    <property type="entry name" value="CTI"/>
    <property type="match status" value="1"/>
</dbReference>
<keyword evidence="2" id="KW-0413">Isomerase</keyword>
<keyword evidence="3" id="KW-1185">Reference proteome</keyword>
<sequence>MPYLKPPLFAFVFCMLSSLAGAADKTPLTATQVLEQRCVVCHGCYDAPCQLKLEAHDGVVRGGTLAPVYDGGRLRAAELTRLFDDAQAEQEWRDKGFHPVIDQEKPKHGVMYRMLQLKQDNPLPTEGDLPSHFDFSLYREQTCPKQNDFNSYASKHPQWGMPFGLPGLNPEEHTTLTTWLQRGAPAPELPALTGAEKANWQDWETFLNAKDNRTQLVARYLYEHLFLAALYLETEENPAWFRLVRSRTAPGEPLDVIATRRPYDDPGTDRFYYRLQRMPTSPLAKTHMPYRFDRARLNWYRDLFLGDDWQLDAPPAYDPNQRANPFKRFEPIPVYARYRFLLEEAQFTIMNFIKGPVCRGRIALNVIDDHFWVIFVNPERLDPVEAGNFLAQEMDNLYLPTPRTGTLLDLFSWRSYAKANSNYHQARANYIENHSSGELRNLDIESIWDGEGHNDNAALTVFRHFDTASVVKGFVGETPKTAWVIGYSLLEKIHYLLVAGFDVYGAASHQLESRLYMDFLRMEGEFNFLLYMPEEKREALWKHWYRDSRKGSKQYFADNSGLNVRTSDIHFETDDPKTELLQKLRERIHGAQAERYDYRQSASADMAKAFSELEKATGIHNSFLPQVSFINVIGDQRDDVYTLVNNAGYSNIAQLFREQERRLPAEDTLTVARGFLGAYPNYFFQVNEKQIPLFAAELKAMKSRSDFAALKARYGVRRNATWFWRVSDKFHRISRAQDGIEFGLFDYNRYSAR</sequence>
<dbReference type="AlphaFoldDB" id="A0AAP8SM48"/>
<protein>
    <submittedName>
        <fullName evidence="2">Peptidylprolyl isomerase</fullName>
    </submittedName>
</protein>
<gene>
    <name evidence="2" type="ORF">C0029_15860</name>
</gene>
<organism evidence="2 3">
    <name type="scientific">Halioglobus japonicus</name>
    <dbReference type="NCBI Taxonomy" id="930805"/>
    <lineage>
        <taxon>Bacteria</taxon>
        <taxon>Pseudomonadati</taxon>
        <taxon>Pseudomonadota</taxon>
        <taxon>Gammaproteobacteria</taxon>
        <taxon>Cellvibrionales</taxon>
        <taxon>Halieaceae</taxon>
        <taxon>Halioglobus</taxon>
    </lineage>
</organism>
<evidence type="ECO:0000313" key="3">
    <source>
        <dbReference type="Proteomes" id="UP000235162"/>
    </source>
</evidence>
<proteinExistence type="predicted"/>
<feature type="signal peptide" evidence="1">
    <location>
        <begin position="1"/>
        <end position="22"/>
    </location>
</feature>
<feature type="chain" id="PRO_5042907639" evidence="1">
    <location>
        <begin position="23"/>
        <end position="753"/>
    </location>
</feature>
<dbReference type="GO" id="GO:0016853">
    <property type="term" value="F:isomerase activity"/>
    <property type="evidence" value="ECO:0007669"/>
    <property type="project" value="UniProtKB-KW"/>
</dbReference>
<comment type="caution">
    <text evidence="2">The sequence shown here is derived from an EMBL/GenBank/DDBJ whole genome shotgun (WGS) entry which is preliminary data.</text>
</comment>
<dbReference type="InterPro" id="IPR010706">
    <property type="entry name" value="Fatty_acid_cis-trans_isomerase"/>
</dbReference>
<keyword evidence="1" id="KW-0732">Signal</keyword>